<organism evidence="2 3">
    <name type="scientific">Hyaloscypha hepaticicola</name>
    <dbReference type="NCBI Taxonomy" id="2082293"/>
    <lineage>
        <taxon>Eukaryota</taxon>
        <taxon>Fungi</taxon>
        <taxon>Dikarya</taxon>
        <taxon>Ascomycota</taxon>
        <taxon>Pezizomycotina</taxon>
        <taxon>Leotiomycetes</taxon>
        <taxon>Helotiales</taxon>
        <taxon>Hyaloscyphaceae</taxon>
        <taxon>Hyaloscypha</taxon>
    </lineage>
</organism>
<dbReference type="EMBL" id="KZ613469">
    <property type="protein sequence ID" value="PMD25687.1"/>
    <property type="molecule type" value="Genomic_DNA"/>
</dbReference>
<keyword evidence="3" id="KW-1185">Reference proteome</keyword>
<dbReference type="PANTHER" id="PTHR38790">
    <property type="entry name" value="2EXR DOMAIN-CONTAINING PROTEIN-RELATED"/>
    <property type="match status" value="1"/>
</dbReference>
<evidence type="ECO:0000313" key="3">
    <source>
        <dbReference type="Proteomes" id="UP000235672"/>
    </source>
</evidence>
<accession>A0A2J6QHE0</accession>
<reference evidence="2 3" key="1">
    <citation type="submission" date="2016-05" db="EMBL/GenBank/DDBJ databases">
        <title>A degradative enzymes factory behind the ericoid mycorrhizal symbiosis.</title>
        <authorList>
            <consortium name="DOE Joint Genome Institute"/>
            <person name="Martino E."/>
            <person name="Morin E."/>
            <person name="Grelet G."/>
            <person name="Kuo A."/>
            <person name="Kohler A."/>
            <person name="Daghino S."/>
            <person name="Barry K."/>
            <person name="Choi C."/>
            <person name="Cichocki N."/>
            <person name="Clum A."/>
            <person name="Copeland A."/>
            <person name="Hainaut M."/>
            <person name="Haridas S."/>
            <person name="Labutti K."/>
            <person name="Lindquist E."/>
            <person name="Lipzen A."/>
            <person name="Khouja H.-R."/>
            <person name="Murat C."/>
            <person name="Ohm R."/>
            <person name="Olson A."/>
            <person name="Spatafora J."/>
            <person name="Veneault-Fourrey C."/>
            <person name="Henrissat B."/>
            <person name="Grigoriev I."/>
            <person name="Martin F."/>
            <person name="Perotto S."/>
        </authorList>
    </citation>
    <scope>NUCLEOTIDE SEQUENCE [LARGE SCALE GENOMIC DNA]</scope>
    <source>
        <strain evidence="2 3">UAMH 7357</strain>
    </source>
</reference>
<gene>
    <name evidence="2" type="ORF">NA56DRAFT_382958</name>
</gene>
<feature type="domain" description="DUF7730" evidence="1">
    <location>
        <begin position="4"/>
        <end position="129"/>
    </location>
</feature>
<protein>
    <recommendedName>
        <fullName evidence="1">DUF7730 domain-containing protein</fullName>
    </recommendedName>
</protein>
<proteinExistence type="predicted"/>
<name>A0A2J6QHE0_9HELO</name>
<evidence type="ECO:0000259" key="1">
    <source>
        <dbReference type="Pfam" id="PF24864"/>
    </source>
</evidence>
<dbReference type="OrthoDB" id="5272396at2759"/>
<sequence>MISLLDLPAEIRNQIFRDCLVSPTGTVRILSRREAYHLGYPRSFAQSGPFFYLLVDDGSPLKSKSQLCGSEALRPTVSLSLPRTCRKMYEETNELFWRSNVFYFYSPHNLRQNFKLMGRLASQRIASIRLRLIPGWGNSMEIFDKAIQLLIKQGKHSSLRKLELLIDTDTIEHMAGVLPPPYSFPNLQAPTVIAERVLLSLRQAQPLLNVQKILVVTDKTLHTVEAIHQNSIVKGIHGHLQDLRDAWGGQLCWNSKMVSSAEKGSYEAPIKALIERLVDSENGGSDLI</sequence>
<dbReference type="AlphaFoldDB" id="A0A2J6QHE0"/>
<evidence type="ECO:0000313" key="2">
    <source>
        <dbReference type="EMBL" id="PMD25687.1"/>
    </source>
</evidence>
<dbReference type="Proteomes" id="UP000235672">
    <property type="component" value="Unassembled WGS sequence"/>
</dbReference>
<dbReference type="Pfam" id="PF24864">
    <property type="entry name" value="DUF7730"/>
    <property type="match status" value="1"/>
</dbReference>
<dbReference type="InterPro" id="IPR056632">
    <property type="entry name" value="DUF7730"/>
</dbReference>